<dbReference type="PANTHER" id="PTHR44936">
    <property type="entry name" value="SENSOR PROTEIN CREC"/>
    <property type="match status" value="1"/>
</dbReference>
<organism evidence="8 9">
    <name type="scientific">Mucilaginibacter pedocola</name>
    <dbReference type="NCBI Taxonomy" id="1792845"/>
    <lineage>
        <taxon>Bacteria</taxon>
        <taxon>Pseudomonadati</taxon>
        <taxon>Bacteroidota</taxon>
        <taxon>Sphingobacteriia</taxon>
        <taxon>Sphingobacteriales</taxon>
        <taxon>Sphingobacteriaceae</taxon>
        <taxon>Mucilaginibacter</taxon>
    </lineage>
</organism>
<dbReference type="EMBL" id="MBTF01000035">
    <property type="protein sequence ID" value="OOQ57864.1"/>
    <property type="molecule type" value="Genomic_DNA"/>
</dbReference>
<dbReference type="AlphaFoldDB" id="A0A1S9PA58"/>
<dbReference type="InterPro" id="IPR004358">
    <property type="entry name" value="Sig_transdc_His_kin-like_C"/>
</dbReference>
<evidence type="ECO:0000256" key="5">
    <source>
        <dbReference type="ARBA" id="ARBA00022777"/>
    </source>
</evidence>
<evidence type="ECO:0000256" key="2">
    <source>
        <dbReference type="ARBA" id="ARBA00012438"/>
    </source>
</evidence>
<dbReference type="PROSITE" id="PS50109">
    <property type="entry name" value="HIS_KIN"/>
    <property type="match status" value="1"/>
</dbReference>
<sequence length="324" mass="37090">MFVVKNKISQEALNDMFSVAEALSHDIKGAVGTIGSKLSLTLRELERLNEQGAGYHQLVLDVERWKEQIRQIYDHAEDLTNQVREDKINSPLSLSEEITAKLIAPISDMQNGIDNQLKNKRDLVRLKEARTAVFRVNRILEGLLYELREDNALTYRPTNMVTHAQNALDSLYQVRMETEADIIIRGNASMRADQASILVMYINLIENAIKYRRPGQKAEIEIILDNLWLRSLKTSYDDLFDKITGPEEWISVTISDNGIGIPPEERRLVFDMGYRVRTDDNIPGSGYGLARVKTIIRRHRGKYLLETSKKGGLEFICFFPSIQH</sequence>
<evidence type="ECO:0000256" key="3">
    <source>
        <dbReference type="ARBA" id="ARBA00022679"/>
    </source>
</evidence>
<dbReference type="Gene3D" id="3.30.565.10">
    <property type="entry name" value="Histidine kinase-like ATPase, C-terminal domain"/>
    <property type="match status" value="1"/>
</dbReference>
<evidence type="ECO:0000256" key="6">
    <source>
        <dbReference type="ARBA" id="ARBA00022840"/>
    </source>
</evidence>
<keyword evidence="5" id="KW-0418">Kinase</keyword>
<name>A0A1S9PA58_9SPHI</name>
<evidence type="ECO:0000259" key="7">
    <source>
        <dbReference type="PROSITE" id="PS50109"/>
    </source>
</evidence>
<dbReference type="InterPro" id="IPR003594">
    <property type="entry name" value="HATPase_dom"/>
</dbReference>
<dbReference type="Proteomes" id="UP000189739">
    <property type="component" value="Unassembled WGS sequence"/>
</dbReference>
<dbReference type="SUPFAM" id="SSF55874">
    <property type="entry name" value="ATPase domain of HSP90 chaperone/DNA topoisomerase II/histidine kinase"/>
    <property type="match status" value="1"/>
</dbReference>
<dbReference type="PRINTS" id="PR00344">
    <property type="entry name" value="BCTRLSENSOR"/>
</dbReference>
<keyword evidence="3" id="KW-0808">Transferase</keyword>
<dbReference type="EC" id="2.7.13.3" evidence="2"/>
<dbReference type="InterPro" id="IPR005467">
    <property type="entry name" value="His_kinase_dom"/>
</dbReference>
<protein>
    <recommendedName>
        <fullName evidence="2">histidine kinase</fullName>
        <ecNumber evidence="2">2.7.13.3</ecNumber>
    </recommendedName>
</protein>
<dbReference type="SMART" id="SM00387">
    <property type="entry name" value="HATPase_c"/>
    <property type="match status" value="1"/>
</dbReference>
<dbReference type="GO" id="GO:0004673">
    <property type="term" value="F:protein histidine kinase activity"/>
    <property type="evidence" value="ECO:0007669"/>
    <property type="project" value="UniProtKB-EC"/>
</dbReference>
<dbReference type="InterPro" id="IPR036890">
    <property type="entry name" value="HATPase_C_sf"/>
</dbReference>
<evidence type="ECO:0000256" key="4">
    <source>
        <dbReference type="ARBA" id="ARBA00022741"/>
    </source>
</evidence>
<dbReference type="STRING" id="1792845.BC343_13900"/>
<dbReference type="CDD" id="cd00075">
    <property type="entry name" value="HATPase"/>
    <property type="match status" value="1"/>
</dbReference>
<comment type="catalytic activity">
    <reaction evidence="1">
        <text>ATP + protein L-histidine = ADP + protein N-phospho-L-histidine.</text>
        <dbReference type="EC" id="2.7.13.3"/>
    </reaction>
</comment>
<accession>A0A1S9PA58</accession>
<dbReference type="Pfam" id="PF02518">
    <property type="entry name" value="HATPase_c"/>
    <property type="match status" value="1"/>
</dbReference>
<keyword evidence="4" id="KW-0547">Nucleotide-binding</keyword>
<evidence type="ECO:0000256" key="1">
    <source>
        <dbReference type="ARBA" id="ARBA00000085"/>
    </source>
</evidence>
<evidence type="ECO:0000313" key="9">
    <source>
        <dbReference type="Proteomes" id="UP000189739"/>
    </source>
</evidence>
<feature type="domain" description="Histidine kinase" evidence="7">
    <location>
        <begin position="97"/>
        <end position="323"/>
    </location>
</feature>
<gene>
    <name evidence="8" type="ORF">BC343_13900</name>
</gene>
<comment type="caution">
    <text evidence="8">The sequence shown here is derived from an EMBL/GenBank/DDBJ whole genome shotgun (WGS) entry which is preliminary data.</text>
</comment>
<keyword evidence="9" id="KW-1185">Reference proteome</keyword>
<reference evidence="8 9" key="1">
    <citation type="submission" date="2016-07" db="EMBL/GenBank/DDBJ databases">
        <title>Genomic analysis of zinc-resistant bacterium Mucilaginibacter pedocola TBZ30.</title>
        <authorList>
            <person name="Huang J."/>
            <person name="Tang J."/>
        </authorList>
    </citation>
    <scope>NUCLEOTIDE SEQUENCE [LARGE SCALE GENOMIC DNA]</scope>
    <source>
        <strain evidence="8 9">TBZ30</strain>
    </source>
</reference>
<dbReference type="GO" id="GO:0005524">
    <property type="term" value="F:ATP binding"/>
    <property type="evidence" value="ECO:0007669"/>
    <property type="project" value="UniProtKB-KW"/>
</dbReference>
<keyword evidence="6" id="KW-0067">ATP-binding</keyword>
<dbReference type="PANTHER" id="PTHR44936:SF10">
    <property type="entry name" value="SENSOR PROTEIN RSTB"/>
    <property type="match status" value="1"/>
</dbReference>
<dbReference type="InterPro" id="IPR050980">
    <property type="entry name" value="2C_sensor_his_kinase"/>
</dbReference>
<evidence type="ECO:0000313" key="8">
    <source>
        <dbReference type="EMBL" id="OOQ57864.1"/>
    </source>
</evidence>
<proteinExistence type="predicted"/>